<protein>
    <recommendedName>
        <fullName evidence="3">Fe2OG dioxygenase domain-containing protein</fullName>
    </recommendedName>
</protein>
<proteinExistence type="predicted"/>
<dbReference type="InterPro" id="IPR027443">
    <property type="entry name" value="IPNS-like_sf"/>
</dbReference>
<name>A0AA36N0H5_9DINO</name>
<dbReference type="EMBL" id="CAUJNA010001535">
    <property type="protein sequence ID" value="CAJ1387547.1"/>
    <property type="molecule type" value="Genomic_DNA"/>
</dbReference>
<reference evidence="1" key="1">
    <citation type="submission" date="2023-08" db="EMBL/GenBank/DDBJ databases">
        <authorList>
            <person name="Chen Y."/>
            <person name="Shah S."/>
            <person name="Dougan E. K."/>
            <person name="Thang M."/>
            <person name="Chan C."/>
        </authorList>
    </citation>
    <scope>NUCLEOTIDE SEQUENCE</scope>
</reference>
<dbReference type="PANTHER" id="PTHR48420">
    <property type="entry name" value="NON-HAEM DIOXYGENASE N-TERMINAL DOMAIN-CONTAINING PROTEIN"/>
    <property type="match status" value="1"/>
</dbReference>
<dbReference type="Proteomes" id="UP001178507">
    <property type="component" value="Unassembled WGS sequence"/>
</dbReference>
<sequence length="362" mass="40083">MALPCVDVASLPELGDEPGDTLGLQEELSAVLDAAFGPEGLGLICVTGGEDFQQRVRQLRADLLPLGFALGKLSPEAQDAIRERGTLNVNNFSRGVDGNRTGFYFHPSLDNPAECLPKDLVPEPTFYAPSLWPEELPELRRRAREACPWLVRTARRLAAAVDARCAQMLPGYRPGTLLRLIGPPESCNHKCRLICYHDFETAEQRAKAKGMWAPPHKDTGLLTALVPSVFQSLDGSEPSPDQEVGLYVRDRKGAITQIKKPDVGECLFFQVGEALQIVSGGLYHATEHCVRGPPAHCRGYERATLAVFLQPHAHEELPLPEGMAMREVAERAYDGLFRMFLLYQPPESRAINFLHFCQREGF</sequence>
<dbReference type="SUPFAM" id="SSF51197">
    <property type="entry name" value="Clavaminate synthase-like"/>
    <property type="match status" value="1"/>
</dbReference>
<organism evidence="1 2">
    <name type="scientific">Effrenium voratum</name>
    <dbReference type="NCBI Taxonomy" id="2562239"/>
    <lineage>
        <taxon>Eukaryota</taxon>
        <taxon>Sar</taxon>
        <taxon>Alveolata</taxon>
        <taxon>Dinophyceae</taxon>
        <taxon>Suessiales</taxon>
        <taxon>Symbiodiniaceae</taxon>
        <taxon>Effrenium</taxon>
    </lineage>
</organism>
<dbReference type="Gene3D" id="2.60.120.330">
    <property type="entry name" value="B-lactam Antibiotic, Isopenicillin N Synthase, Chain"/>
    <property type="match status" value="1"/>
</dbReference>
<accession>A0AA36N0H5</accession>
<evidence type="ECO:0008006" key="3">
    <source>
        <dbReference type="Google" id="ProtNLM"/>
    </source>
</evidence>
<evidence type="ECO:0000313" key="1">
    <source>
        <dbReference type="EMBL" id="CAJ1387547.1"/>
    </source>
</evidence>
<keyword evidence="2" id="KW-1185">Reference proteome</keyword>
<dbReference type="AlphaFoldDB" id="A0AA36N0H5"/>
<evidence type="ECO:0000313" key="2">
    <source>
        <dbReference type="Proteomes" id="UP001178507"/>
    </source>
</evidence>
<comment type="caution">
    <text evidence="1">The sequence shown here is derived from an EMBL/GenBank/DDBJ whole genome shotgun (WGS) entry which is preliminary data.</text>
</comment>
<dbReference type="PANTHER" id="PTHR48420:SF1">
    <property type="entry name" value="NON-HAEM DIOXYGENASE N-TERMINAL DOMAIN-CONTAINING PROTEIN"/>
    <property type="match status" value="1"/>
</dbReference>
<gene>
    <name evidence="1" type="ORF">EVOR1521_LOCUS13605</name>
</gene>